<dbReference type="Pfam" id="PF08294">
    <property type="entry name" value="TIM21"/>
    <property type="match status" value="1"/>
</dbReference>
<evidence type="ECO:0000256" key="4">
    <source>
        <dbReference type="ARBA" id="ARBA00009274"/>
    </source>
</evidence>
<dbReference type="Pfam" id="PF12271">
    <property type="entry name" value="Chs7"/>
    <property type="match status" value="1"/>
</dbReference>
<evidence type="ECO:0000256" key="17">
    <source>
        <dbReference type="ARBA" id="ARBA00023136"/>
    </source>
</evidence>
<evidence type="ECO:0000256" key="5">
    <source>
        <dbReference type="ARBA" id="ARBA00010867"/>
    </source>
</evidence>
<sequence length="1000" mass="112396">MVDITYKFEAFSFTGICQTVALSLCPLIGQVNGVEPVCYSRNIDLAGNLIFQPATLVIDIVAIVMAAIMIYHIRSKYTAVGRKEIVMFFYLYMITTFLEMLLVTGIIPTSSPVYPWFTAVHIGFMCATFWCLLLNGFVGFQFAEDGTPLSLWSIRISSFVIFLLTGFIAIATFNNLGPFNYASPGALWAFYFIINGVAFIVYVISQIILVVNTLDDRWPLGDILFGTAFFIIGQVILYVFSVVICDQVKHYVDGLFFGSICTLLAVMMVYKYWDSITKEDLEFSVGAKQNVWEVKELLGEDELSQSYGTTGGNYQHQPQYGQHLPKEQVSIAFKSLLQKKYNKGCFDCNAKGPTWASVTFGVFICQDCAAAHRNLGVHISFVKSTILDSWTREQLDLMIAGGNGSAREGFGQITLSMSDLKSKYISKSALSYKQKLQKRAKQLAQEQLPAVEGKQENLIDFGRSIEQQQSQSLIDFNDDTQLTQNNNLVDDFNIFEQYQKPFPSSNVAKPSIFDNLMASPVPAAYEKKTDVDDLLSLSKNTTTYTSSAGMDNDPFDDFVASPKINTSNEAVNDFFDRFERATPTTTTMTNSPKKQTFKTPRSHHQTSKLGARKVQSAVFQQQAQLAMREEKMREQGIDEDSIERDSRNQAIRMDHSVIVPKLQKPSSKRLDYIEPKTRKDEDREIESERLGIMSLNLNINSKKPSNSRMPSQNNKEDDFSDHYAREKFGNAKAISSDQYFNRNDYDPHRSAANASRLAQFQGSQSISSDQYFGRKSSGRRTTSSDPISKKILKAAIKGATKLQTTLADMESIRYTDSNKAIRPLSTPARYVPSNKKPNSLATAKPWKELTTPEKVVAASKTTVNVGVIITGVALTSAIIYYIGSELFGSQSSTSIFSDAVDRVRGHEELVSILGEPIKAHGEPSKSKRRRNRRITSQTVEDQDGKPHLFMRFYVEGSENQGTVMLEMIKNEKQKWEYKQLFVDVPGQGLHSKRVYLERNM</sequence>
<feature type="transmembrane region" description="Helical" evidence="21">
    <location>
        <begin position="113"/>
        <end position="140"/>
    </location>
</feature>
<evidence type="ECO:0000256" key="2">
    <source>
        <dbReference type="ARBA" id="ARBA00004434"/>
    </source>
</evidence>
<keyword evidence="13" id="KW-0653">Protein transport</keyword>
<evidence type="ECO:0000256" key="19">
    <source>
        <dbReference type="PROSITE-ProRule" id="PRU00288"/>
    </source>
</evidence>
<feature type="compositionally biased region" description="Low complexity" evidence="20">
    <location>
        <begin position="773"/>
        <end position="784"/>
    </location>
</feature>
<evidence type="ECO:0000256" key="21">
    <source>
        <dbReference type="SAM" id="Phobius"/>
    </source>
</evidence>
<keyword evidence="19" id="KW-0863">Zinc-finger</keyword>
<feature type="transmembrane region" description="Helical" evidence="21">
    <location>
        <begin position="152"/>
        <end position="173"/>
    </location>
</feature>
<evidence type="ECO:0000256" key="3">
    <source>
        <dbReference type="ARBA" id="ARBA00004586"/>
    </source>
</evidence>
<dbReference type="STRING" id="35722.A0A0B7MW95"/>
<keyword evidence="14" id="KW-0809">Transit peptide</keyword>
<keyword evidence="19" id="KW-0479">Metal-binding</keyword>
<dbReference type="FunFam" id="3.10.450.320:FF:000002">
    <property type="entry name" value="Mitochondrial import inner membrane translocase subunit tim21"/>
    <property type="match status" value="1"/>
</dbReference>
<evidence type="ECO:0000256" key="6">
    <source>
        <dbReference type="ARBA" id="ARBA00018354"/>
    </source>
</evidence>
<evidence type="ECO:0000256" key="8">
    <source>
        <dbReference type="ARBA" id="ARBA00020726"/>
    </source>
</evidence>
<comment type="subcellular location">
    <subcellularLocation>
        <location evidence="1">Endomembrane system</location>
        <topology evidence="1">Multi-pass membrane protein</topology>
    </subcellularLocation>
    <subcellularLocation>
        <location evidence="3">Endoplasmic reticulum membrane</location>
    </subcellularLocation>
    <subcellularLocation>
        <location evidence="2">Mitochondrion inner membrane</location>
        <topology evidence="2">Single-pass membrane protein</topology>
    </subcellularLocation>
</comment>
<evidence type="ECO:0000256" key="10">
    <source>
        <dbReference type="ARBA" id="ARBA00022692"/>
    </source>
</evidence>
<feature type="region of interest" description="Disordered" evidence="20">
    <location>
        <begin position="584"/>
        <end position="614"/>
    </location>
</feature>
<proteinExistence type="inferred from homology"/>
<dbReference type="SMART" id="SM00105">
    <property type="entry name" value="ArfGap"/>
    <property type="match status" value="1"/>
</dbReference>
<dbReference type="Pfam" id="PF01412">
    <property type="entry name" value="ArfGap"/>
    <property type="match status" value="1"/>
</dbReference>
<dbReference type="PANTHER" id="PTHR35329">
    <property type="entry name" value="CHITIN SYNTHASE EXPORT CHAPERONE"/>
    <property type="match status" value="1"/>
</dbReference>
<feature type="compositionally biased region" description="Polar residues" evidence="20">
    <location>
        <begin position="590"/>
        <end position="599"/>
    </location>
</feature>
<dbReference type="CDD" id="cd08831">
    <property type="entry name" value="ArfGap_ArfGap2_3_like"/>
    <property type="match status" value="1"/>
</dbReference>
<dbReference type="InterPro" id="IPR038508">
    <property type="entry name" value="ArfGAP_dom_sf"/>
</dbReference>
<comment type="similarity">
    <text evidence="5">Belongs to the TIM21 family.</text>
</comment>
<protein>
    <recommendedName>
        <fullName evidence="6">Chitin synthase export chaperone</fullName>
    </recommendedName>
    <alternativeName>
        <fullName evidence="7 8">mitochondrial import inner membrane translocase subunit TIM21</fullName>
    </alternativeName>
</protein>
<evidence type="ECO:0000256" key="18">
    <source>
        <dbReference type="ARBA" id="ARBA00023316"/>
    </source>
</evidence>
<dbReference type="PANTHER" id="PTHR35329:SF2">
    <property type="entry name" value="CHITIN SYNTHASE EXPORT CHAPERONE"/>
    <property type="match status" value="1"/>
</dbReference>
<keyword evidence="11" id="KW-0999">Mitochondrion inner membrane</keyword>
<dbReference type="GO" id="GO:0008270">
    <property type="term" value="F:zinc ion binding"/>
    <property type="evidence" value="ECO:0007669"/>
    <property type="project" value="UniProtKB-KW"/>
</dbReference>
<dbReference type="InterPro" id="IPR013261">
    <property type="entry name" value="Tim21"/>
</dbReference>
<dbReference type="GO" id="GO:0071555">
    <property type="term" value="P:cell wall organization"/>
    <property type="evidence" value="ECO:0007669"/>
    <property type="project" value="UniProtKB-KW"/>
</dbReference>
<evidence type="ECO:0000256" key="9">
    <source>
        <dbReference type="ARBA" id="ARBA00022448"/>
    </source>
</evidence>
<dbReference type="InterPro" id="IPR038552">
    <property type="entry name" value="Tim21_IMS_sf"/>
</dbReference>
<dbReference type="GO" id="GO:0051082">
    <property type="term" value="F:unfolded protein binding"/>
    <property type="evidence" value="ECO:0007669"/>
    <property type="project" value="TreeGrafter"/>
</dbReference>
<dbReference type="GO" id="GO:0005789">
    <property type="term" value="C:endoplasmic reticulum membrane"/>
    <property type="evidence" value="ECO:0007669"/>
    <property type="project" value="UniProtKB-SubCell"/>
</dbReference>
<dbReference type="PROSITE" id="PS50115">
    <property type="entry name" value="ARFGAP"/>
    <property type="match status" value="1"/>
</dbReference>
<dbReference type="GO" id="GO:0030150">
    <property type="term" value="P:protein import into mitochondrial matrix"/>
    <property type="evidence" value="ECO:0007669"/>
    <property type="project" value="InterPro"/>
</dbReference>
<evidence type="ECO:0000256" key="20">
    <source>
        <dbReference type="SAM" id="MobiDB-lite"/>
    </source>
</evidence>
<evidence type="ECO:0000259" key="22">
    <source>
        <dbReference type="PROSITE" id="PS50115"/>
    </source>
</evidence>
<dbReference type="InterPro" id="IPR001164">
    <property type="entry name" value="ArfGAP_dom"/>
</dbReference>
<keyword evidence="10 21" id="KW-0812">Transmembrane</keyword>
<feature type="region of interest" description="Disordered" evidence="20">
    <location>
        <begin position="919"/>
        <end position="940"/>
    </location>
</feature>
<reference evidence="23 24" key="1">
    <citation type="submission" date="2014-09" db="EMBL/GenBank/DDBJ databases">
        <authorList>
            <person name="Ellenberger Sabrina"/>
        </authorList>
    </citation>
    <scope>NUCLEOTIDE SEQUENCE [LARGE SCALE GENOMIC DNA]</scope>
    <source>
        <strain evidence="23 24">CBS 412.66</strain>
    </source>
</reference>
<dbReference type="Proteomes" id="UP000054107">
    <property type="component" value="Unassembled WGS sequence"/>
</dbReference>
<evidence type="ECO:0000256" key="13">
    <source>
        <dbReference type="ARBA" id="ARBA00022927"/>
    </source>
</evidence>
<name>A0A0B7MW95_9FUNG</name>
<feature type="region of interest" description="Disordered" evidence="20">
    <location>
        <begin position="753"/>
        <end position="786"/>
    </location>
</feature>
<evidence type="ECO:0000313" key="23">
    <source>
        <dbReference type="EMBL" id="CEP07540.1"/>
    </source>
</evidence>
<dbReference type="EMBL" id="LN719301">
    <property type="protein sequence ID" value="CEP07540.1"/>
    <property type="molecule type" value="Genomic_DNA"/>
</dbReference>
<feature type="compositionally biased region" description="Polar residues" evidence="20">
    <location>
        <begin position="753"/>
        <end position="770"/>
    </location>
</feature>
<keyword evidence="19" id="KW-0862">Zinc</keyword>
<dbReference type="AlphaFoldDB" id="A0A0B7MW95"/>
<feature type="region of interest" description="Disordered" evidence="20">
    <location>
        <begin position="696"/>
        <end position="718"/>
    </location>
</feature>
<evidence type="ECO:0000256" key="12">
    <source>
        <dbReference type="ARBA" id="ARBA00022824"/>
    </source>
</evidence>
<keyword evidence="9" id="KW-0813">Transport</keyword>
<evidence type="ECO:0000256" key="1">
    <source>
        <dbReference type="ARBA" id="ARBA00004127"/>
    </source>
</evidence>
<dbReference type="Gene3D" id="3.10.450.320">
    <property type="entry name" value="Mitochondrial import inner membrane translocase subunit Tim21"/>
    <property type="match status" value="1"/>
</dbReference>
<comment type="similarity">
    <text evidence="4">Belongs to the CHS7 family.</text>
</comment>
<dbReference type="PRINTS" id="PR00405">
    <property type="entry name" value="REVINTRACTNG"/>
</dbReference>
<feature type="domain" description="Arf-GAP" evidence="22">
    <location>
        <begin position="330"/>
        <end position="408"/>
    </location>
</feature>
<dbReference type="InterPro" id="IPR037278">
    <property type="entry name" value="ARFGAP/RecO"/>
</dbReference>
<dbReference type="GO" id="GO:0006457">
    <property type="term" value="P:protein folding"/>
    <property type="evidence" value="ECO:0007669"/>
    <property type="project" value="TreeGrafter"/>
</dbReference>
<dbReference type="OrthoDB" id="983479at2759"/>
<evidence type="ECO:0000256" key="16">
    <source>
        <dbReference type="ARBA" id="ARBA00023128"/>
    </source>
</evidence>
<evidence type="ECO:0000313" key="24">
    <source>
        <dbReference type="Proteomes" id="UP000054107"/>
    </source>
</evidence>
<feature type="transmembrane region" description="Helical" evidence="21">
    <location>
        <begin position="863"/>
        <end position="883"/>
    </location>
</feature>
<evidence type="ECO:0000256" key="7">
    <source>
        <dbReference type="ARBA" id="ARBA00020213"/>
    </source>
</evidence>
<keyword evidence="16" id="KW-0496">Mitochondrion</keyword>
<feature type="transmembrane region" description="Helical" evidence="21">
    <location>
        <begin position="85"/>
        <end position="107"/>
    </location>
</feature>
<evidence type="ECO:0000256" key="14">
    <source>
        <dbReference type="ARBA" id="ARBA00022946"/>
    </source>
</evidence>
<dbReference type="GO" id="GO:0005744">
    <property type="term" value="C:TIM23 mitochondrial import inner membrane translocase complex"/>
    <property type="evidence" value="ECO:0007669"/>
    <property type="project" value="InterPro"/>
</dbReference>
<evidence type="ECO:0000256" key="11">
    <source>
        <dbReference type="ARBA" id="ARBA00022792"/>
    </source>
</evidence>
<feature type="transmembrane region" description="Helical" evidence="21">
    <location>
        <begin position="250"/>
        <end position="270"/>
    </location>
</feature>
<keyword evidence="18" id="KW-0961">Cell wall biogenesis/degradation</keyword>
<evidence type="ECO:0000256" key="15">
    <source>
        <dbReference type="ARBA" id="ARBA00022989"/>
    </source>
</evidence>
<feature type="compositionally biased region" description="Polar residues" evidence="20">
    <location>
        <begin position="696"/>
        <end position="713"/>
    </location>
</feature>
<feature type="transmembrane region" description="Helical" evidence="21">
    <location>
        <begin position="50"/>
        <end position="73"/>
    </location>
</feature>
<dbReference type="Gene3D" id="1.10.220.150">
    <property type="entry name" value="Arf GTPase activating protein"/>
    <property type="match status" value="1"/>
</dbReference>
<accession>A0A0B7MW95</accession>
<gene>
    <name evidence="23" type="primary">PARPA_00836.1 scaffold 1159</name>
</gene>
<organism evidence="23 24">
    <name type="scientific">Parasitella parasitica</name>
    <dbReference type="NCBI Taxonomy" id="35722"/>
    <lineage>
        <taxon>Eukaryota</taxon>
        <taxon>Fungi</taxon>
        <taxon>Fungi incertae sedis</taxon>
        <taxon>Mucoromycota</taxon>
        <taxon>Mucoromycotina</taxon>
        <taxon>Mucoromycetes</taxon>
        <taxon>Mucorales</taxon>
        <taxon>Mucorineae</taxon>
        <taxon>Mucoraceae</taxon>
        <taxon>Parasitella</taxon>
    </lineage>
</organism>
<feature type="transmembrane region" description="Helical" evidence="21">
    <location>
        <begin position="185"/>
        <end position="211"/>
    </location>
</feature>
<dbReference type="InterPro" id="IPR022057">
    <property type="entry name" value="Chs7"/>
</dbReference>
<dbReference type="GO" id="GO:0005096">
    <property type="term" value="F:GTPase activator activity"/>
    <property type="evidence" value="ECO:0007669"/>
    <property type="project" value="InterPro"/>
</dbReference>
<keyword evidence="24" id="KW-1185">Reference proteome</keyword>
<dbReference type="SUPFAM" id="SSF57863">
    <property type="entry name" value="ArfGap/RecO-like zinc finger"/>
    <property type="match status" value="1"/>
</dbReference>
<feature type="transmembrane region" description="Helical" evidence="21">
    <location>
        <begin position="223"/>
        <end position="244"/>
    </location>
</feature>
<keyword evidence="17 21" id="KW-0472">Membrane</keyword>
<keyword evidence="12" id="KW-0256">Endoplasmic reticulum</keyword>
<keyword evidence="15 21" id="KW-1133">Transmembrane helix</keyword>